<dbReference type="FunFam" id="1.25.40.10:FF:000409">
    <property type="entry name" value="Pentatricopeptide repeat-containing protein, chloroplastic"/>
    <property type="match status" value="1"/>
</dbReference>
<sequence>MYVKCDHINYAYELFDEMPERDIVAYNAIISGFSRMGYLGRVILLVDKMRFDGIRPDSVTVMGLTQLACFMRDAKLLNVIHGFGVRTGFDRDVAVSNTWIAAYAKCGELGMAEMVFERIDFWFLSVVSWNSLISGYADFGESRKAVELYKRMLVHGYRPELSTILNLLASFVQQEALIIGKSIHSHGIQLGCDSSISLCNTLISMYSKCGGLDLARQVFDSMVEKTCVSWTAMIGGYCEKGGLETALSLFHSMESAGQKPDLVTMVCLISACGQTGSLEIGRQLEQYAFTRGLNHDVMVLNALIDMYSKCGSTSDAQELFRKMPERTVVSWTTIISCYALNGAHSEALSQFHLMLQSDIKPNHITFLAVLQACTHAGLLEKGKEYFDSMKSYDIERSLDHYACMADLLGRRGKLIEVMNFIKTMPIKPDAGIWGSLLGACKIHRNLEIAEYAACHLFETEPDTAAPYVELANLYADSGKWDAVAAVRAKMKSNKVTKFPGQSLIEVNGKSYTFTVEDRCHSEGSVIYDVLAHLTLQIKDKLYSNCDDDVRWFSLLLVLGLDVEAT</sequence>
<dbReference type="FunFam" id="1.25.40.10:FF:000031">
    <property type="entry name" value="Pentatricopeptide repeat-containing protein mitochondrial"/>
    <property type="match status" value="1"/>
</dbReference>
<comment type="caution">
    <text evidence="4">The sequence shown here is derived from an EMBL/GenBank/DDBJ whole genome shotgun (WGS) entry which is preliminary data.</text>
</comment>
<protein>
    <recommendedName>
        <fullName evidence="6">Pentatricopeptide repeat-containing protein</fullName>
    </recommendedName>
</protein>
<dbReference type="Pfam" id="PF20431">
    <property type="entry name" value="E_motif"/>
    <property type="match status" value="1"/>
</dbReference>
<dbReference type="PROSITE" id="PS51375">
    <property type="entry name" value="PPR"/>
    <property type="match status" value="6"/>
</dbReference>
<evidence type="ECO:0000256" key="2">
    <source>
        <dbReference type="ARBA" id="ARBA00061659"/>
    </source>
</evidence>
<dbReference type="EMBL" id="BAABME010001039">
    <property type="protein sequence ID" value="GAA0147159.1"/>
    <property type="molecule type" value="Genomic_DNA"/>
</dbReference>
<dbReference type="Pfam" id="PF13041">
    <property type="entry name" value="PPR_2"/>
    <property type="match status" value="2"/>
</dbReference>
<dbReference type="SUPFAM" id="SSF48452">
    <property type="entry name" value="TPR-like"/>
    <property type="match status" value="1"/>
</dbReference>
<accession>A0AAV3P6C1</accession>
<dbReference type="FunFam" id="1.25.40.10:FF:000280">
    <property type="entry name" value="Pentatricopeptide repeat-containing protein"/>
    <property type="match status" value="1"/>
</dbReference>
<evidence type="ECO:0000256" key="3">
    <source>
        <dbReference type="PROSITE-ProRule" id="PRU00708"/>
    </source>
</evidence>
<dbReference type="PANTHER" id="PTHR47926">
    <property type="entry name" value="PENTATRICOPEPTIDE REPEAT-CONTAINING PROTEIN"/>
    <property type="match status" value="1"/>
</dbReference>
<comment type="similarity">
    <text evidence="2">Belongs to the PPR family. PCMP-E subfamily.</text>
</comment>
<dbReference type="InterPro" id="IPR046848">
    <property type="entry name" value="E_motif"/>
</dbReference>
<feature type="repeat" description="PPR" evidence="3">
    <location>
        <begin position="296"/>
        <end position="330"/>
    </location>
</feature>
<dbReference type="Gene3D" id="1.25.40.10">
    <property type="entry name" value="Tetratricopeptide repeat domain"/>
    <property type="match status" value="5"/>
</dbReference>
<evidence type="ECO:0000256" key="1">
    <source>
        <dbReference type="ARBA" id="ARBA00022737"/>
    </source>
</evidence>
<dbReference type="GO" id="GO:0009451">
    <property type="term" value="P:RNA modification"/>
    <property type="evidence" value="ECO:0007669"/>
    <property type="project" value="InterPro"/>
</dbReference>
<keyword evidence="5" id="KW-1185">Reference proteome</keyword>
<dbReference type="AlphaFoldDB" id="A0AAV3P6C1"/>
<feature type="repeat" description="PPR" evidence="3">
    <location>
        <begin position="22"/>
        <end position="56"/>
    </location>
</feature>
<evidence type="ECO:0000313" key="5">
    <source>
        <dbReference type="Proteomes" id="UP001454036"/>
    </source>
</evidence>
<evidence type="ECO:0008006" key="6">
    <source>
        <dbReference type="Google" id="ProtNLM"/>
    </source>
</evidence>
<feature type="repeat" description="PPR" evidence="3">
    <location>
        <begin position="125"/>
        <end position="159"/>
    </location>
</feature>
<feature type="repeat" description="PPR" evidence="3">
    <location>
        <begin position="226"/>
        <end position="260"/>
    </location>
</feature>
<dbReference type="InterPro" id="IPR002885">
    <property type="entry name" value="PPR_rpt"/>
</dbReference>
<dbReference type="InterPro" id="IPR046960">
    <property type="entry name" value="PPR_At4g14850-like_plant"/>
</dbReference>
<gene>
    <name evidence="4" type="ORF">LIER_06926</name>
</gene>
<dbReference type="PANTHER" id="PTHR47926:SF395">
    <property type="entry name" value="TETRATRICOPEPTIDE-LIKE HELICAL DOMAIN, DYW DOMAIN PROTEIN-RELATED"/>
    <property type="match status" value="1"/>
</dbReference>
<proteinExistence type="inferred from homology"/>
<dbReference type="GO" id="GO:0003723">
    <property type="term" value="F:RNA binding"/>
    <property type="evidence" value="ECO:0007669"/>
    <property type="project" value="InterPro"/>
</dbReference>
<organism evidence="4 5">
    <name type="scientific">Lithospermum erythrorhizon</name>
    <name type="common">Purple gromwell</name>
    <name type="synonym">Lithospermum officinale var. erythrorhizon</name>
    <dbReference type="NCBI Taxonomy" id="34254"/>
    <lineage>
        <taxon>Eukaryota</taxon>
        <taxon>Viridiplantae</taxon>
        <taxon>Streptophyta</taxon>
        <taxon>Embryophyta</taxon>
        <taxon>Tracheophyta</taxon>
        <taxon>Spermatophyta</taxon>
        <taxon>Magnoliopsida</taxon>
        <taxon>eudicotyledons</taxon>
        <taxon>Gunneridae</taxon>
        <taxon>Pentapetalae</taxon>
        <taxon>asterids</taxon>
        <taxon>lamiids</taxon>
        <taxon>Boraginales</taxon>
        <taxon>Boraginaceae</taxon>
        <taxon>Boraginoideae</taxon>
        <taxon>Lithospermeae</taxon>
        <taxon>Lithospermum</taxon>
    </lineage>
</organism>
<feature type="repeat" description="PPR" evidence="3">
    <location>
        <begin position="195"/>
        <end position="225"/>
    </location>
</feature>
<evidence type="ECO:0000313" key="4">
    <source>
        <dbReference type="EMBL" id="GAA0147159.1"/>
    </source>
</evidence>
<reference evidence="4 5" key="1">
    <citation type="submission" date="2024-01" db="EMBL/GenBank/DDBJ databases">
        <title>The complete chloroplast genome sequence of Lithospermum erythrorhizon: insights into the phylogenetic relationship among Boraginaceae species and the maternal lineages of purple gromwells.</title>
        <authorList>
            <person name="Okada T."/>
            <person name="Watanabe K."/>
        </authorList>
    </citation>
    <scope>NUCLEOTIDE SEQUENCE [LARGE SCALE GENOMIC DNA]</scope>
</reference>
<dbReference type="InterPro" id="IPR011990">
    <property type="entry name" value="TPR-like_helical_dom_sf"/>
</dbReference>
<feature type="repeat" description="PPR" evidence="3">
    <location>
        <begin position="362"/>
        <end position="396"/>
    </location>
</feature>
<dbReference type="Proteomes" id="UP001454036">
    <property type="component" value="Unassembled WGS sequence"/>
</dbReference>
<keyword evidence="1" id="KW-0677">Repeat</keyword>
<dbReference type="NCBIfam" id="TIGR00756">
    <property type="entry name" value="PPR"/>
    <property type="match status" value="6"/>
</dbReference>
<dbReference type="Pfam" id="PF01535">
    <property type="entry name" value="PPR"/>
    <property type="match status" value="6"/>
</dbReference>
<name>A0AAV3P6C1_LITER</name>